<feature type="non-terminal residue" evidence="1">
    <location>
        <position position="1"/>
    </location>
</feature>
<name>A0ABN7WP19_GIGMA</name>
<dbReference type="EMBL" id="CAJVQB010055139">
    <property type="protein sequence ID" value="CAG8837124.1"/>
    <property type="molecule type" value="Genomic_DNA"/>
</dbReference>
<evidence type="ECO:0000313" key="2">
    <source>
        <dbReference type="Proteomes" id="UP000789901"/>
    </source>
</evidence>
<proteinExistence type="predicted"/>
<dbReference type="Proteomes" id="UP000789901">
    <property type="component" value="Unassembled WGS sequence"/>
</dbReference>
<accession>A0ABN7WP19</accession>
<protein>
    <submittedName>
        <fullName evidence="1">24697_t:CDS:1</fullName>
    </submittedName>
</protein>
<organism evidence="1 2">
    <name type="scientific">Gigaspora margarita</name>
    <dbReference type="NCBI Taxonomy" id="4874"/>
    <lineage>
        <taxon>Eukaryota</taxon>
        <taxon>Fungi</taxon>
        <taxon>Fungi incertae sedis</taxon>
        <taxon>Mucoromycota</taxon>
        <taxon>Glomeromycotina</taxon>
        <taxon>Glomeromycetes</taxon>
        <taxon>Diversisporales</taxon>
        <taxon>Gigasporaceae</taxon>
        <taxon>Gigaspora</taxon>
    </lineage>
</organism>
<evidence type="ECO:0000313" key="1">
    <source>
        <dbReference type="EMBL" id="CAG8837124.1"/>
    </source>
</evidence>
<gene>
    <name evidence="1" type="ORF">GMARGA_LOCUS33359</name>
</gene>
<keyword evidence="2" id="KW-1185">Reference proteome</keyword>
<sequence length="39" mass="4799">TQTPDNNQNDEMSKEHVSEIFNPDNMFYEYQKFMRLDLE</sequence>
<reference evidence="1 2" key="1">
    <citation type="submission" date="2021-06" db="EMBL/GenBank/DDBJ databases">
        <authorList>
            <person name="Kallberg Y."/>
            <person name="Tangrot J."/>
            <person name="Rosling A."/>
        </authorList>
    </citation>
    <scope>NUCLEOTIDE SEQUENCE [LARGE SCALE GENOMIC DNA]</scope>
    <source>
        <strain evidence="1 2">120-4 pot B 10/14</strain>
    </source>
</reference>
<comment type="caution">
    <text evidence="1">The sequence shown here is derived from an EMBL/GenBank/DDBJ whole genome shotgun (WGS) entry which is preliminary data.</text>
</comment>